<dbReference type="EMBL" id="CAFBMB010000004">
    <property type="protein sequence ID" value="CAB4888165.1"/>
    <property type="molecule type" value="Genomic_DNA"/>
</dbReference>
<dbReference type="InterPro" id="IPR003593">
    <property type="entry name" value="AAA+_ATPase"/>
</dbReference>
<dbReference type="GO" id="GO:0016887">
    <property type="term" value="F:ATP hydrolysis activity"/>
    <property type="evidence" value="ECO:0007669"/>
    <property type="project" value="InterPro"/>
</dbReference>
<feature type="domain" description="ABC transporter" evidence="6">
    <location>
        <begin position="26"/>
        <end position="259"/>
    </location>
</feature>
<reference evidence="7" key="1">
    <citation type="submission" date="2020-05" db="EMBL/GenBank/DDBJ databases">
        <authorList>
            <person name="Chiriac C."/>
            <person name="Salcher M."/>
            <person name="Ghai R."/>
            <person name="Kavagutti S V."/>
        </authorList>
    </citation>
    <scope>NUCLEOTIDE SEQUENCE</scope>
</reference>
<dbReference type="PANTHER" id="PTHR42734:SF5">
    <property type="entry name" value="IRON TRANSPORT SYSTEM ATP-BINDING PROTEIN HI_0361-RELATED"/>
    <property type="match status" value="1"/>
</dbReference>
<dbReference type="InterPro" id="IPR050153">
    <property type="entry name" value="Metal_Ion_Import_ABC"/>
</dbReference>
<dbReference type="CDD" id="cd03235">
    <property type="entry name" value="ABC_Metallic_Cations"/>
    <property type="match status" value="1"/>
</dbReference>
<evidence type="ECO:0000256" key="2">
    <source>
        <dbReference type="ARBA" id="ARBA00022448"/>
    </source>
</evidence>
<evidence type="ECO:0000256" key="1">
    <source>
        <dbReference type="ARBA" id="ARBA00005417"/>
    </source>
</evidence>
<dbReference type="Pfam" id="PF00005">
    <property type="entry name" value="ABC_tran"/>
    <property type="match status" value="1"/>
</dbReference>
<comment type="similarity">
    <text evidence="1">Belongs to the ABC transporter superfamily.</text>
</comment>
<evidence type="ECO:0000259" key="6">
    <source>
        <dbReference type="PROSITE" id="PS50893"/>
    </source>
</evidence>
<keyword evidence="3" id="KW-0547">Nucleotide-binding</keyword>
<dbReference type="PANTHER" id="PTHR42734">
    <property type="entry name" value="METAL TRANSPORT SYSTEM ATP-BINDING PROTEIN TM_0124-RELATED"/>
    <property type="match status" value="1"/>
</dbReference>
<evidence type="ECO:0000256" key="4">
    <source>
        <dbReference type="ARBA" id="ARBA00022840"/>
    </source>
</evidence>
<dbReference type="PROSITE" id="PS50893">
    <property type="entry name" value="ABC_TRANSPORTER_2"/>
    <property type="match status" value="1"/>
</dbReference>
<protein>
    <submittedName>
        <fullName evidence="7">Unannotated protein</fullName>
    </submittedName>
</protein>
<keyword evidence="4" id="KW-0067">ATP-binding</keyword>
<name>A0A6J7F3S5_9ZZZZ</name>
<evidence type="ECO:0000313" key="7">
    <source>
        <dbReference type="EMBL" id="CAB4888165.1"/>
    </source>
</evidence>
<sequence length="274" mass="29380">MSQSARGNNPPPADETPSELGTVPTIEMANAAFAYEGVVALDHVSIKADAGEALALIGPNGSGKSTLLRGLLGLLPLADGSVKIFGHKRRPGVTEGIGYLPQQESTEPNFPISLRQVVMMGRYRRIGFWRFARASDRSAVNEALEMTGLTARARARFGSLSGGQQQRGLLARALAGKPRLLLLDEPFNGLDQPNRAALLATLRELKLRGVTIVVTTHDLDLARDVCDKVLLLAGTQVAFGPTNQVLTLENLQAAFGDVQVEVDEHRVVIPGHDH</sequence>
<evidence type="ECO:0000256" key="5">
    <source>
        <dbReference type="SAM" id="MobiDB-lite"/>
    </source>
</evidence>
<dbReference type="InterPro" id="IPR027417">
    <property type="entry name" value="P-loop_NTPase"/>
</dbReference>
<dbReference type="InterPro" id="IPR003439">
    <property type="entry name" value="ABC_transporter-like_ATP-bd"/>
</dbReference>
<proteinExistence type="inferred from homology"/>
<gene>
    <name evidence="7" type="ORF">UFOPK3516_00116</name>
</gene>
<dbReference type="Gene3D" id="3.40.50.300">
    <property type="entry name" value="P-loop containing nucleotide triphosphate hydrolases"/>
    <property type="match status" value="1"/>
</dbReference>
<evidence type="ECO:0000256" key="3">
    <source>
        <dbReference type="ARBA" id="ARBA00022741"/>
    </source>
</evidence>
<dbReference type="GO" id="GO:0005524">
    <property type="term" value="F:ATP binding"/>
    <property type="evidence" value="ECO:0007669"/>
    <property type="project" value="UniProtKB-KW"/>
</dbReference>
<keyword evidence="2" id="KW-0813">Transport</keyword>
<dbReference type="SUPFAM" id="SSF52540">
    <property type="entry name" value="P-loop containing nucleoside triphosphate hydrolases"/>
    <property type="match status" value="1"/>
</dbReference>
<dbReference type="SMART" id="SM00382">
    <property type="entry name" value="AAA"/>
    <property type="match status" value="1"/>
</dbReference>
<dbReference type="AlphaFoldDB" id="A0A6J7F3S5"/>
<accession>A0A6J7F3S5</accession>
<feature type="region of interest" description="Disordered" evidence="5">
    <location>
        <begin position="1"/>
        <end position="20"/>
    </location>
</feature>
<organism evidence="7">
    <name type="scientific">freshwater metagenome</name>
    <dbReference type="NCBI Taxonomy" id="449393"/>
    <lineage>
        <taxon>unclassified sequences</taxon>
        <taxon>metagenomes</taxon>
        <taxon>ecological metagenomes</taxon>
    </lineage>
</organism>